<dbReference type="InterPro" id="IPR001447">
    <property type="entry name" value="Arylamine_N-AcTrfase"/>
</dbReference>
<evidence type="ECO:0000256" key="1">
    <source>
        <dbReference type="ARBA" id="ARBA00006547"/>
    </source>
</evidence>
<evidence type="ECO:0000313" key="4">
    <source>
        <dbReference type="Proteomes" id="UP000537204"/>
    </source>
</evidence>
<protein>
    <submittedName>
        <fullName evidence="3">N-hydroxyarylamine O-acetyltransferase</fullName>
        <ecNumber evidence="3">2.3.1.118</ecNumber>
    </submittedName>
</protein>
<comment type="similarity">
    <text evidence="1 2">Belongs to the arylamine N-acetyltransferase family.</text>
</comment>
<organism evidence="3 4">
    <name type="scientific">Pedobacter cryoconitis</name>
    <dbReference type="NCBI Taxonomy" id="188932"/>
    <lineage>
        <taxon>Bacteria</taxon>
        <taxon>Pseudomonadati</taxon>
        <taxon>Bacteroidota</taxon>
        <taxon>Sphingobacteriia</taxon>
        <taxon>Sphingobacteriales</taxon>
        <taxon>Sphingobacteriaceae</taxon>
        <taxon>Pedobacter</taxon>
    </lineage>
</organism>
<dbReference type="PRINTS" id="PR01543">
    <property type="entry name" value="ANATRNSFRASE"/>
</dbReference>
<keyword evidence="3" id="KW-0808">Transferase</keyword>
<proteinExistence type="inferred from homology"/>
<dbReference type="Proteomes" id="UP000537204">
    <property type="component" value="Unassembled WGS sequence"/>
</dbReference>
<sequence>MQVQEYLDRIKYKGEPAADLNSLQELMKAHLLNVPFENLDIHWKTWITLDEEKIYTKIVQHQRGGFCYELNGSFQQLLIQLGFDVQLIGAKVYHSDTKTYSPPTSHMALLVRLEQDTYLVDVGFGDFISEPFKINIESHSTGNHSSESYHTERCGKFRLTKPDAWYYLVEKYNEIQEVYLPEYIFSTAPLLLKDFSHSCYFQQLSPDSNFTKNKVCSLLTETGRKTITQGKFIVNSNGIKTEQPIADEDVFHVLLQKEFNINRQAIALL</sequence>
<dbReference type="EC" id="2.3.1.118" evidence="3"/>
<reference evidence="3 4" key="1">
    <citation type="submission" date="2020-08" db="EMBL/GenBank/DDBJ databases">
        <title>Genomic Encyclopedia of Type Strains, Phase IV (KMG-V): Genome sequencing to study the core and pangenomes of soil and plant-associated prokaryotes.</title>
        <authorList>
            <person name="Whitman W."/>
        </authorList>
    </citation>
    <scope>NUCLEOTIDE SEQUENCE [LARGE SCALE GENOMIC DNA]</scope>
    <source>
        <strain evidence="3 4">S3M1</strain>
    </source>
</reference>
<dbReference type="EMBL" id="JACHCE010000001">
    <property type="protein sequence ID" value="MBB5634267.1"/>
    <property type="molecule type" value="Genomic_DNA"/>
</dbReference>
<dbReference type="RefSeq" id="WP_183877940.1">
    <property type="nucleotide sequence ID" value="NZ_JACHCE010000001.1"/>
</dbReference>
<keyword evidence="3" id="KW-0012">Acyltransferase</keyword>
<dbReference type="InterPro" id="IPR053710">
    <property type="entry name" value="Arylamine_NAT_domain_sf"/>
</dbReference>
<dbReference type="PANTHER" id="PTHR11786:SF0">
    <property type="entry name" value="ARYLAMINE N-ACETYLTRANSFERASE 4-RELATED"/>
    <property type="match status" value="1"/>
</dbReference>
<name>A0A7W9DWN8_9SPHI</name>
<dbReference type="SUPFAM" id="SSF54001">
    <property type="entry name" value="Cysteine proteinases"/>
    <property type="match status" value="1"/>
</dbReference>
<gene>
    <name evidence="3" type="ORF">HDE68_000152</name>
</gene>
<dbReference type="Gene3D" id="3.30.2140.20">
    <property type="match status" value="1"/>
</dbReference>
<dbReference type="InterPro" id="IPR038765">
    <property type="entry name" value="Papain-like_cys_pep_sf"/>
</dbReference>
<accession>A0A7W9DWN8</accession>
<dbReference type="PANTHER" id="PTHR11786">
    <property type="entry name" value="N-HYDROXYARYLAMINE O-ACETYLTRANSFERASE"/>
    <property type="match status" value="1"/>
</dbReference>
<comment type="caution">
    <text evidence="3">The sequence shown here is derived from an EMBL/GenBank/DDBJ whole genome shotgun (WGS) entry which is preliminary data.</text>
</comment>
<evidence type="ECO:0000256" key="2">
    <source>
        <dbReference type="RuleBase" id="RU003452"/>
    </source>
</evidence>
<evidence type="ECO:0000313" key="3">
    <source>
        <dbReference type="EMBL" id="MBB5634267.1"/>
    </source>
</evidence>
<dbReference type="GO" id="GO:0046990">
    <property type="term" value="F:N-hydroxyarylamine O-acetyltransferase activity"/>
    <property type="evidence" value="ECO:0007669"/>
    <property type="project" value="UniProtKB-EC"/>
</dbReference>
<dbReference type="AlphaFoldDB" id="A0A7W9DWN8"/>
<dbReference type="Pfam" id="PF00797">
    <property type="entry name" value="Acetyltransf_2"/>
    <property type="match status" value="1"/>
</dbReference>